<dbReference type="PANTHER" id="PTHR34039">
    <property type="entry name" value="UPF0102 PROTEIN YRAN"/>
    <property type="match status" value="1"/>
</dbReference>
<organism evidence="3 4">
    <name type="scientific">Hypericibacter terrae</name>
    <dbReference type="NCBI Taxonomy" id="2602015"/>
    <lineage>
        <taxon>Bacteria</taxon>
        <taxon>Pseudomonadati</taxon>
        <taxon>Pseudomonadota</taxon>
        <taxon>Alphaproteobacteria</taxon>
        <taxon>Rhodospirillales</taxon>
        <taxon>Dongiaceae</taxon>
        <taxon>Hypericibacter</taxon>
    </lineage>
</organism>
<dbReference type="InterPro" id="IPR003509">
    <property type="entry name" value="UPF0102_YraN-like"/>
</dbReference>
<dbReference type="NCBIfam" id="NF009151">
    <property type="entry name" value="PRK12497.1-5"/>
    <property type="match status" value="1"/>
</dbReference>
<proteinExistence type="inferred from homology"/>
<accession>A0A5J6MQ79</accession>
<dbReference type="KEGG" id="htq:FRZ44_51370"/>
<dbReference type="InterPro" id="IPR011335">
    <property type="entry name" value="Restrct_endonuc-II-like"/>
</dbReference>
<keyword evidence="4" id="KW-1185">Reference proteome</keyword>
<evidence type="ECO:0000256" key="1">
    <source>
        <dbReference type="ARBA" id="ARBA00006738"/>
    </source>
</evidence>
<dbReference type="Gene3D" id="3.40.1350.10">
    <property type="match status" value="1"/>
</dbReference>
<dbReference type="EMBL" id="CP042906">
    <property type="protein sequence ID" value="QEX19822.1"/>
    <property type="molecule type" value="Genomic_DNA"/>
</dbReference>
<dbReference type="GO" id="GO:0003676">
    <property type="term" value="F:nucleic acid binding"/>
    <property type="evidence" value="ECO:0007669"/>
    <property type="project" value="InterPro"/>
</dbReference>
<dbReference type="HAMAP" id="MF_00048">
    <property type="entry name" value="UPF0102"/>
    <property type="match status" value="1"/>
</dbReference>
<name>A0A5J6MQ79_9PROT</name>
<evidence type="ECO:0000256" key="2">
    <source>
        <dbReference type="HAMAP-Rule" id="MF_00048"/>
    </source>
</evidence>
<evidence type="ECO:0000313" key="3">
    <source>
        <dbReference type="EMBL" id="QEX19822.1"/>
    </source>
</evidence>
<dbReference type="InterPro" id="IPR011856">
    <property type="entry name" value="tRNA_endonuc-like_dom_sf"/>
</dbReference>
<evidence type="ECO:0000313" key="4">
    <source>
        <dbReference type="Proteomes" id="UP000326202"/>
    </source>
</evidence>
<dbReference type="AlphaFoldDB" id="A0A5J6MQ79"/>
<dbReference type="Proteomes" id="UP000326202">
    <property type="component" value="Chromosome"/>
</dbReference>
<sequence length="135" mass="15585">MSARMDPQPRERIEKRRAALRRGAGAETLACWWLRLKGYRILGRNLRLGVGEIDILARRGDLLVAIEVKHRPDLLTAGEAIDRRGRERIARALSRWLAQHPRLADLDLRFDAMLMVPGHWPRHLTDAWRPDGRSS</sequence>
<gene>
    <name evidence="3" type="ORF">FRZ44_51370</name>
</gene>
<dbReference type="SUPFAM" id="SSF52980">
    <property type="entry name" value="Restriction endonuclease-like"/>
    <property type="match status" value="1"/>
</dbReference>
<comment type="similarity">
    <text evidence="1 2">Belongs to the UPF0102 family.</text>
</comment>
<reference evidence="3 4" key="1">
    <citation type="submission" date="2019-08" db="EMBL/GenBank/DDBJ databases">
        <title>Hyperibacter terrae gen. nov., sp. nov. and Hyperibacter viscosus sp. nov., two new members in the family Rhodospirillaceae isolated from the rhizosphere of Hypericum perforatum.</title>
        <authorList>
            <person name="Noviana Z."/>
        </authorList>
    </citation>
    <scope>NUCLEOTIDE SEQUENCE [LARGE SCALE GENOMIC DNA]</scope>
    <source>
        <strain evidence="3 4">R5913</strain>
    </source>
</reference>
<dbReference type="PANTHER" id="PTHR34039:SF1">
    <property type="entry name" value="UPF0102 PROTEIN YRAN"/>
    <property type="match status" value="1"/>
</dbReference>
<protein>
    <recommendedName>
        <fullName evidence="2">UPF0102 protein FRZ44_51370</fullName>
    </recommendedName>
</protein>
<dbReference type="Pfam" id="PF02021">
    <property type="entry name" value="UPF0102"/>
    <property type="match status" value="1"/>
</dbReference>